<protein>
    <submittedName>
        <fullName evidence="2">Uncharacterized protein</fullName>
    </submittedName>
</protein>
<dbReference type="PANTHER" id="PTHR33144">
    <property type="entry name" value="OS10G0409366 PROTEIN-RELATED"/>
    <property type="match status" value="1"/>
</dbReference>
<sequence>MGAAVERLKFRHISMVGRWRVMDDAVLVAPPMKVEGDEVVPFLDRRLGELRKIHRRKTIREVEVLRNKEFPTWIRNHMSSSKHFDSDNENHSGTDIHGNGGSQNIGQTRRKWRGHDKPKWGKSGKEKIEFTKDGLCIVPKDAKLSRYLGSLARTYNFLPLSHTDWRSYKDPIVDKIWKTISDTIDWRPEDILHIHKIRHTLLKRLAKRVRNNRAELKRKYYTPNVGSPLRFICGDDRVDSEQWREMVNYWDSDSKNKNKVEKNVENRKQLKMSHTGGTKSFVRHLAEFQKHGHTPDSIEAFNLVHKRKDKHKSWIDDASEQMGAKISQELTGLVATHGKETPELRLQAYVTARGFETGGRVRGYGDVVTPDMVPWVQQTQPTSSIRRSHRRRDYVSLESSFLDLQSKYEEQRKEMEELRHMILSSQHQSSNSQLQHYPSQLRSSSQHRSSQSLAQQSPSQHQSPTQQRSSSQHQSLSQQHSPSQYTPSSHQYPPYPQPPTYRFPSSSQFYYPQPYLPSLYPLVPYPHGEFSRMLNDPEFIQQIMPSDQRNSQHD</sequence>
<name>A0ABD1X995_9LAMI</name>
<gene>
    <name evidence="2" type="ORF">Fot_02989</name>
</gene>
<keyword evidence="3" id="KW-1185">Reference proteome</keyword>
<feature type="compositionally biased region" description="Basic and acidic residues" evidence="1">
    <location>
        <begin position="82"/>
        <end position="94"/>
    </location>
</feature>
<proteinExistence type="predicted"/>
<reference evidence="3" key="1">
    <citation type="submission" date="2024-07" db="EMBL/GenBank/DDBJ databases">
        <title>Two chromosome-level genome assemblies of Korean endemic species Abeliophyllum distichum and Forsythia ovata (Oleaceae).</title>
        <authorList>
            <person name="Jang H."/>
        </authorList>
    </citation>
    <scope>NUCLEOTIDE SEQUENCE [LARGE SCALE GENOMIC DNA]</scope>
</reference>
<dbReference type="InterPro" id="IPR004252">
    <property type="entry name" value="Probable_transposase_24"/>
</dbReference>
<evidence type="ECO:0000313" key="3">
    <source>
        <dbReference type="Proteomes" id="UP001604277"/>
    </source>
</evidence>
<dbReference type="AlphaFoldDB" id="A0ABD1X995"/>
<dbReference type="Pfam" id="PF03004">
    <property type="entry name" value="Transposase_24"/>
    <property type="match status" value="1"/>
</dbReference>
<organism evidence="2 3">
    <name type="scientific">Forsythia ovata</name>
    <dbReference type="NCBI Taxonomy" id="205694"/>
    <lineage>
        <taxon>Eukaryota</taxon>
        <taxon>Viridiplantae</taxon>
        <taxon>Streptophyta</taxon>
        <taxon>Embryophyta</taxon>
        <taxon>Tracheophyta</taxon>
        <taxon>Spermatophyta</taxon>
        <taxon>Magnoliopsida</taxon>
        <taxon>eudicotyledons</taxon>
        <taxon>Gunneridae</taxon>
        <taxon>Pentapetalae</taxon>
        <taxon>asterids</taxon>
        <taxon>lamiids</taxon>
        <taxon>Lamiales</taxon>
        <taxon>Oleaceae</taxon>
        <taxon>Forsythieae</taxon>
        <taxon>Forsythia</taxon>
    </lineage>
</organism>
<dbReference type="EMBL" id="JBFOLJ010000001">
    <property type="protein sequence ID" value="KAL2558250.1"/>
    <property type="molecule type" value="Genomic_DNA"/>
</dbReference>
<feature type="region of interest" description="Disordered" evidence="1">
    <location>
        <begin position="424"/>
        <end position="504"/>
    </location>
</feature>
<accession>A0ABD1X995</accession>
<evidence type="ECO:0000313" key="2">
    <source>
        <dbReference type="EMBL" id="KAL2558250.1"/>
    </source>
</evidence>
<comment type="caution">
    <text evidence="2">The sequence shown here is derived from an EMBL/GenBank/DDBJ whole genome shotgun (WGS) entry which is preliminary data.</text>
</comment>
<feature type="region of interest" description="Disordered" evidence="1">
    <location>
        <begin position="81"/>
        <end position="123"/>
    </location>
</feature>
<feature type="compositionally biased region" description="Low complexity" evidence="1">
    <location>
        <begin position="424"/>
        <end position="492"/>
    </location>
</feature>
<dbReference type="Proteomes" id="UP001604277">
    <property type="component" value="Unassembled WGS sequence"/>
</dbReference>
<dbReference type="PANTHER" id="PTHR33144:SF46">
    <property type="entry name" value="OS04G0610000 PROTEIN"/>
    <property type="match status" value="1"/>
</dbReference>
<evidence type="ECO:0000256" key="1">
    <source>
        <dbReference type="SAM" id="MobiDB-lite"/>
    </source>
</evidence>